<dbReference type="InterPro" id="IPR006694">
    <property type="entry name" value="Fatty_acid_hydroxylase"/>
</dbReference>
<gene>
    <name evidence="8" type="ORF">WJX73_001888</name>
</gene>
<evidence type="ECO:0000313" key="8">
    <source>
        <dbReference type="EMBL" id="KAK9785853.1"/>
    </source>
</evidence>
<evidence type="ECO:0000259" key="7">
    <source>
        <dbReference type="Pfam" id="PF04116"/>
    </source>
</evidence>
<proteinExistence type="inferred from homology"/>
<dbReference type="GO" id="GO:0008610">
    <property type="term" value="P:lipid biosynthetic process"/>
    <property type="evidence" value="ECO:0007669"/>
    <property type="project" value="InterPro"/>
</dbReference>
<sequence length="284" mass="31388">MDIGMELTYLAVGVVGGAMVGVGNYVTERCGFHLCHWLKERQLVSRLSRTRCSELCAHPASNACTVGLPYVILYWSVARSWGGADGFGRKMSLDIDLTYICLFTWAAMVVHDAWFYLVHSGFHWHKPLYTKFHALHHSNGACISALGTAYGEAVDVGLCFVAFHAILFWVLKGLPSWNLPAVVVLISFEVATNVTGHCGYQLPLWLHALVTGGVGLTPFAATSRTHYIHHLDPRVNKGLYFTWWDRLAGTYADEHVLCLKARQGGPAPSCEQVGYARPVDSIVH</sequence>
<feature type="transmembrane region" description="Helical" evidence="6">
    <location>
        <begin position="153"/>
        <end position="171"/>
    </location>
</feature>
<keyword evidence="3 6" id="KW-0812">Transmembrane</keyword>
<feature type="domain" description="Fatty acid hydroxylase" evidence="7">
    <location>
        <begin position="106"/>
        <end position="250"/>
    </location>
</feature>
<dbReference type="GO" id="GO:0005506">
    <property type="term" value="F:iron ion binding"/>
    <property type="evidence" value="ECO:0007669"/>
    <property type="project" value="InterPro"/>
</dbReference>
<dbReference type="GO" id="GO:0016020">
    <property type="term" value="C:membrane"/>
    <property type="evidence" value="ECO:0007669"/>
    <property type="project" value="UniProtKB-SubCell"/>
</dbReference>
<keyword evidence="5 6" id="KW-0472">Membrane</keyword>
<name>A0AAW1NIX9_9CHLO</name>
<evidence type="ECO:0000256" key="1">
    <source>
        <dbReference type="ARBA" id="ARBA00004370"/>
    </source>
</evidence>
<evidence type="ECO:0000256" key="6">
    <source>
        <dbReference type="SAM" id="Phobius"/>
    </source>
</evidence>
<dbReference type="Pfam" id="PF04116">
    <property type="entry name" value="FA_hydroxylase"/>
    <property type="match status" value="1"/>
</dbReference>
<evidence type="ECO:0000256" key="4">
    <source>
        <dbReference type="ARBA" id="ARBA00022989"/>
    </source>
</evidence>
<dbReference type="InterPro" id="IPR050307">
    <property type="entry name" value="Sterol_Desaturase_Related"/>
</dbReference>
<keyword evidence="4 6" id="KW-1133">Transmembrane helix</keyword>
<keyword evidence="9" id="KW-1185">Reference proteome</keyword>
<evidence type="ECO:0000313" key="9">
    <source>
        <dbReference type="Proteomes" id="UP001465755"/>
    </source>
</evidence>
<comment type="similarity">
    <text evidence="2">Belongs to the sterol desaturase family.</text>
</comment>
<accession>A0AAW1NIX9</accession>
<organism evidence="8 9">
    <name type="scientific">Symbiochloris irregularis</name>
    <dbReference type="NCBI Taxonomy" id="706552"/>
    <lineage>
        <taxon>Eukaryota</taxon>
        <taxon>Viridiplantae</taxon>
        <taxon>Chlorophyta</taxon>
        <taxon>core chlorophytes</taxon>
        <taxon>Trebouxiophyceae</taxon>
        <taxon>Trebouxiales</taxon>
        <taxon>Trebouxiaceae</taxon>
        <taxon>Symbiochloris</taxon>
    </lineage>
</organism>
<dbReference type="EMBL" id="JALJOQ010000290">
    <property type="protein sequence ID" value="KAK9785853.1"/>
    <property type="molecule type" value="Genomic_DNA"/>
</dbReference>
<comment type="subcellular location">
    <subcellularLocation>
        <location evidence="1">Membrane</location>
    </subcellularLocation>
</comment>
<dbReference type="AlphaFoldDB" id="A0AAW1NIX9"/>
<dbReference type="GO" id="GO:0016491">
    <property type="term" value="F:oxidoreductase activity"/>
    <property type="evidence" value="ECO:0007669"/>
    <property type="project" value="InterPro"/>
</dbReference>
<feature type="transmembrane region" description="Helical" evidence="6">
    <location>
        <begin position="97"/>
        <end position="117"/>
    </location>
</feature>
<comment type="caution">
    <text evidence="8">The sequence shown here is derived from an EMBL/GenBank/DDBJ whole genome shotgun (WGS) entry which is preliminary data.</text>
</comment>
<protein>
    <recommendedName>
        <fullName evidence="7">Fatty acid hydroxylase domain-containing protein</fullName>
    </recommendedName>
</protein>
<evidence type="ECO:0000256" key="2">
    <source>
        <dbReference type="ARBA" id="ARBA00009324"/>
    </source>
</evidence>
<dbReference type="Proteomes" id="UP001465755">
    <property type="component" value="Unassembled WGS sequence"/>
</dbReference>
<reference evidence="8 9" key="1">
    <citation type="journal article" date="2024" name="Nat. Commun.">
        <title>Phylogenomics reveals the evolutionary origins of lichenization in chlorophyte algae.</title>
        <authorList>
            <person name="Puginier C."/>
            <person name="Libourel C."/>
            <person name="Otte J."/>
            <person name="Skaloud P."/>
            <person name="Haon M."/>
            <person name="Grisel S."/>
            <person name="Petersen M."/>
            <person name="Berrin J.G."/>
            <person name="Delaux P.M."/>
            <person name="Dal Grande F."/>
            <person name="Keller J."/>
        </authorList>
    </citation>
    <scope>NUCLEOTIDE SEQUENCE [LARGE SCALE GENOMIC DNA]</scope>
    <source>
        <strain evidence="8 9">SAG 2036</strain>
    </source>
</reference>
<evidence type="ECO:0000256" key="3">
    <source>
        <dbReference type="ARBA" id="ARBA00022692"/>
    </source>
</evidence>
<dbReference type="PANTHER" id="PTHR11863">
    <property type="entry name" value="STEROL DESATURASE"/>
    <property type="match status" value="1"/>
</dbReference>
<evidence type="ECO:0000256" key="5">
    <source>
        <dbReference type="ARBA" id="ARBA00023136"/>
    </source>
</evidence>